<proteinExistence type="inferred from homology"/>
<keyword evidence="10" id="KW-1185">Reference proteome</keyword>
<dbReference type="NCBIfam" id="TIGR02800">
    <property type="entry name" value="propeller_TolB"/>
    <property type="match status" value="1"/>
</dbReference>
<dbReference type="SUPFAM" id="SSF52964">
    <property type="entry name" value="TolB, N-terminal domain"/>
    <property type="match status" value="1"/>
</dbReference>
<evidence type="ECO:0000256" key="1">
    <source>
        <dbReference type="ARBA" id="ARBA00004418"/>
    </source>
</evidence>
<dbReference type="EMBL" id="BAABBP010000009">
    <property type="protein sequence ID" value="GAA3991442.1"/>
    <property type="molecule type" value="Genomic_DNA"/>
</dbReference>
<accession>A0ABP7R273</accession>
<dbReference type="HAMAP" id="MF_00671">
    <property type="entry name" value="TolB"/>
    <property type="match status" value="1"/>
</dbReference>
<dbReference type="RefSeq" id="WP_103043785.1">
    <property type="nucleotide sequence ID" value="NZ_BAABBP010000009.1"/>
</dbReference>
<evidence type="ECO:0000256" key="6">
    <source>
        <dbReference type="ARBA" id="ARBA00023306"/>
    </source>
</evidence>
<feature type="domain" description="TolB N-terminal" evidence="8">
    <location>
        <begin position="40"/>
        <end position="137"/>
    </location>
</feature>
<dbReference type="SUPFAM" id="SSF69304">
    <property type="entry name" value="Tricorn protease N-terminal domain"/>
    <property type="match status" value="1"/>
</dbReference>
<dbReference type="Gene3D" id="2.120.10.30">
    <property type="entry name" value="TolB, C-terminal domain"/>
    <property type="match status" value="1"/>
</dbReference>
<protein>
    <recommendedName>
        <fullName evidence="7">Tol-Pal system protein TolB</fullName>
    </recommendedName>
</protein>
<evidence type="ECO:0000313" key="10">
    <source>
        <dbReference type="Proteomes" id="UP001501627"/>
    </source>
</evidence>
<comment type="subunit">
    <text evidence="7">The Tol-Pal system is composed of five core proteins: the inner membrane proteins TolA, TolQ and TolR, the periplasmic protein TolB and the outer membrane protein Pal. They form a network linking the inner and outer membranes and the peptidoglycan layer.</text>
</comment>
<comment type="subcellular location">
    <subcellularLocation>
        <location evidence="1 7">Periplasm</location>
    </subcellularLocation>
</comment>
<evidence type="ECO:0000256" key="5">
    <source>
        <dbReference type="ARBA" id="ARBA00022764"/>
    </source>
</evidence>
<dbReference type="InterPro" id="IPR011659">
    <property type="entry name" value="WD40"/>
</dbReference>
<gene>
    <name evidence="7 9" type="primary">tolB</name>
    <name evidence="9" type="ORF">GCM10022279_13190</name>
</gene>
<keyword evidence="6 7" id="KW-0131">Cell cycle</keyword>
<dbReference type="Pfam" id="PF04052">
    <property type="entry name" value="TolB_N"/>
    <property type="match status" value="1"/>
</dbReference>
<sequence>MSFDRSLSPLAAESFATLRRRSVIGAVAASGALPALAQFRVEITGVGLNQMPIAIAPLRGEDQSPQKISQIVLADLQRSGRFVGVNSDGVALDEATRPDMAIWRERKADALSAGSITRLADGRWEVRFRLWDVVRMEDLGGQSFAVTTGDLRLVAHRMADFIYEKLTGERGVFSTRIAYVTKVGPRYSLWVADADGENAQSALSSTEPIISPAWSPSGAQLAYVSFESRKPVVYVHDVATGRRRLIANFRGSNSAPAWSPDGKRLAVTLTRDGNSQLYSIDAQGGEPRRLMQSSGIDTEPVFSSDGASIYFVSDRGGSPQIYRVPASGGAAQRVTFSGNYNISPAISPDGQWLAFITRSGGAFKLQVMDIKSGAVTSLTDTSADESPSFAPNGRLIMYATQFQGREALMTTTLDGRIKTRLAGQGGDIREPDWGPFQKQ</sequence>
<dbReference type="PANTHER" id="PTHR36842:SF1">
    <property type="entry name" value="PROTEIN TOLB"/>
    <property type="match status" value="1"/>
</dbReference>
<comment type="caution">
    <text evidence="9">The sequence shown here is derived from an EMBL/GenBank/DDBJ whole genome shotgun (WGS) entry which is preliminary data.</text>
</comment>
<keyword evidence="3 7" id="KW-0132">Cell division</keyword>
<reference evidence="10" key="1">
    <citation type="journal article" date="2019" name="Int. J. Syst. Evol. Microbiol.">
        <title>The Global Catalogue of Microorganisms (GCM) 10K type strain sequencing project: providing services to taxonomists for standard genome sequencing and annotation.</title>
        <authorList>
            <consortium name="The Broad Institute Genomics Platform"/>
            <consortium name="The Broad Institute Genome Sequencing Center for Infectious Disease"/>
            <person name="Wu L."/>
            <person name="Ma J."/>
        </authorList>
    </citation>
    <scope>NUCLEOTIDE SEQUENCE [LARGE SCALE GENOMIC DNA]</scope>
    <source>
        <strain evidence="10">JCM 17561</strain>
    </source>
</reference>
<evidence type="ECO:0000256" key="4">
    <source>
        <dbReference type="ARBA" id="ARBA00022729"/>
    </source>
</evidence>
<dbReference type="Proteomes" id="UP001501627">
    <property type="component" value="Unassembled WGS sequence"/>
</dbReference>
<comment type="similarity">
    <text evidence="2 7">Belongs to the TolB family.</text>
</comment>
<evidence type="ECO:0000256" key="2">
    <source>
        <dbReference type="ARBA" id="ARBA00009820"/>
    </source>
</evidence>
<evidence type="ECO:0000259" key="8">
    <source>
        <dbReference type="Pfam" id="PF04052"/>
    </source>
</evidence>
<keyword evidence="5 7" id="KW-0574">Periplasm</keyword>
<keyword evidence="4 7" id="KW-0732">Signal</keyword>
<dbReference type="Gene3D" id="3.40.50.10070">
    <property type="entry name" value="TolB, N-terminal domain"/>
    <property type="match status" value="1"/>
</dbReference>
<dbReference type="Pfam" id="PF07676">
    <property type="entry name" value="PD40"/>
    <property type="match status" value="5"/>
</dbReference>
<dbReference type="InterPro" id="IPR007195">
    <property type="entry name" value="TolB_N"/>
</dbReference>
<evidence type="ECO:0000256" key="3">
    <source>
        <dbReference type="ARBA" id="ARBA00022618"/>
    </source>
</evidence>
<dbReference type="InterPro" id="IPR011042">
    <property type="entry name" value="6-blade_b-propeller_TolB-like"/>
</dbReference>
<evidence type="ECO:0000256" key="7">
    <source>
        <dbReference type="HAMAP-Rule" id="MF_00671"/>
    </source>
</evidence>
<name>A0ABP7R273_9BURK</name>
<comment type="function">
    <text evidence="7">Part of the Tol-Pal system, which plays a role in outer membrane invagination during cell division and is important for maintaining outer membrane integrity.</text>
</comment>
<dbReference type="InterPro" id="IPR014167">
    <property type="entry name" value="Tol-Pal_TolB"/>
</dbReference>
<dbReference type="PANTHER" id="PTHR36842">
    <property type="entry name" value="PROTEIN TOLB HOMOLOG"/>
    <property type="match status" value="1"/>
</dbReference>
<organism evidence="9 10">
    <name type="scientific">Comamonas faecalis</name>
    <dbReference type="NCBI Taxonomy" id="1387849"/>
    <lineage>
        <taxon>Bacteria</taxon>
        <taxon>Pseudomonadati</taxon>
        <taxon>Pseudomonadota</taxon>
        <taxon>Betaproteobacteria</taxon>
        <taxon>Burkholderiales</taxon>
        <taxon>Comamonadaceae</taxon>
        <taxon>Comamonas</taxon>
    </lineage>
</organism>
<evidence type="ECO:0000313" key="9">
    <source>
        <dbReference type="EMBL" id="GAA3991442.1"/>
    </source>
</evidence>